<proteinExistence type="predicted"/>
<name>A0A8J7VR08_9GAMM</name>
<evidence type="ECO:0000259" key="1">
    <source>
        <dbReference type="Pfam" id="PF14090"/>
    </source>
</evidence>
<dbReference type="Pfam" id="PF14090">
    <property type="entry name" value="HTH_39"/>
    <property type="match status" value="1"/>
</dbReference>
<organism evidence="2">
    <name type="scientific">Coralloluteibacterium stylophorae</name>
    <dbReference type="NCBI Taxonomy" id="1776034"/>
    <lineage>
        <taxon>Bacteria</taxon>
        <taxon>Pseudomonadati</taxon>
        <taxon>Pseudomonadota</taxon>
        <taxon>Gammaproteobacteria</taxon>
        <taxon>Lysobacterales</taxon>
        <taxon>Lysobacteraceae</taxon>
        <taxon>Coralloluteibacterium</taxon>
    </lineage>
</organism>
<keyword evidence="4" id="KW-1185">Reference proteome</keyword>
<dbReference type="AlphaFoldDB" id="A0A8J7VR08"/>
<feature type="domain" description="Winged helix-turn-helix" evidence="1">
    <location>
        <begin position="6"/>
        <end position="67"/>
    </location>
</feature>
<evidence type="ECO:0000313" key="2">
    <source>
        <dbReference type="EMBL" id="MBR0561460.1"/>
    </source>
</evidence>
<reference evidence="2" key="2">
    <citation type="submission" date="2021-04" db="EMBL/GenBank/DDBJ databases">
        <authorList>
            <person name="Karlyshev A.V."/>
        </authorList>
    </citation>
    <scope>NUCLEOTIDE SEQUENCE</scope>
    <source>
        <strain evidence="2">LMG 29479</strain>
    </source>
</reference>
<evidence type="ECO:0000313" key="3">
    <source>
        <dbReference type="EMBL" id="MBS7457675.1"/>
    </source>
</evidence>
<protein>
    <recommendedName>
        <fullName evidence="1">Winged helix-turn-helix domain-containing protein</fullName>
    </recommendedName>
</protein>
<comment type="caution">
    <text evidence="2">The sequence shown here is derived from an EMBL/GenBank/DDBJ whole genome shotgun (WGS) entry which is preliminary data.</text>
</comment>
<dbReference type="EMBL" id="JAGQFT020000006">
    <property type="protein sequence ID" value="MBS7457675.1"/>
    <property type="molecule type" value="Genomic_DNA"/>
</dbReference>
<dbReference type="Proteomes" id="UP000675747">
    <property type="component" value="Unassembled WGS sequence"/>
</dbReference>
<dbReference type="EMBL" id="JAGQFT010000010">
    <property type="protein sequence ID" value="MBR0561460.1"/>
    <property type="molecule type" value="Genomic_DNA"/>
</dbReference>
<reference evidence="3 4" key="1">
    <citation type="journal article" date="2021" name="Microbiol. Resour. Announc.">
        <title>Draft Genome Sequence of Coralloluteibacterium stylophorae LMG 29479T.</title>
        <authorList>
            <person name="Karlyshev A.V."/>
            <person name="Kudryashova E.B."/>
            <person name="Ariskina E.V."/>
            <person name="Conroy A.P."/>
            <person name="Abidueva E.Y."/>
        </authorList>
    </citation>
    <scope>NUCLEOTIDE SEQUENCE [LARGE SCALE GENOMIC DNA]</scope>
    <source>
        <strain evidence="3 4">LMG 29479</strain>
    </source>
</reference>
<evidence type="ECO:0000313" key="4">
    <source>
        <dbReference type="Proteomes" id="UP000675747"/>
    </source>
</evidence>
<dbReference type="InterPro" id="IPR055245">
    <property type="entry name" value="HTH_proteobacteria"/>
</dbReference>
<accession>A0A8J7VR08</accession>
<gene>
    <name evidence="3" type="ORF">KB893_011100</name>
    <name evidence="2" type="ORF">KB893_02825</name>
</gene>
<dbReference type="RefSeq" id="WP_211925427.1">
    <property type="nucleotide sequence ID" value="NZ_JAGQFT020000006.1"/>
</dbReference>
<sequence>MKLSKQAVTVLQHLRREPHLTSWQAEGVYRIRRLASRIDELRALGYEVVKETKEDATGQRYTRYGLSRRQKRVVTPILPQRQPKVLYTEAQVRAAFDAFYDHLPEAVKEAYWAANLGRYPSFKSCLEAAR</sequence>